<evidence type="ECO:0000313" key="2">
    <source>
        <dbReference type="EMBL" id="MFB4718433.1"/>
    </source>
</evidence>
<evidence type="ECO:0000256" key="1">
    <source>
        <dbReference type="SAM" id="Phobius"/>
    </source>
</evidence>
<dbReference type="RefSeq" id="WP_265194251.1">
    <property type="nucleotide sequence ID" value="NZ_CP135253.1"/>
</dbReference>
<keyword evidence="1" id="KW-0812">Transmembrane</keyword>
<gene>
    <name evidence="3" type="primary">tisB</name>
    <name evidence="2" type="ORF">ACE3KR_05960</name>
    <name evidence="3" type="ORF">RQP59_06905</name>
</gene>
<dbReference type="EMBL" id="CP135253">
    <property type="protein sequence ID" value="WNS39274.1"/>
    <property type="molecule type" value="Genomic_DNA"/>
</dbReference>
<dbReference type="KEGG" id="echu:RQP59_06905"/>
<dbReference type="EMBL" id="JBHGSI010000001">
    <property type="protein sequence ID" value="MFB4718433.1"/>
    <property type="molecule type" value="Genomic_DNA"/>
</dbReference>
<dbReference type="GO" id="GO:0022611">
    <property type="term" value="P:dormancy process"/>
    <property type="evidence" value="ECO:0007669"/>
    <property type="project" value="InterPro"/>
</dbReference>
<keyword evidence="1" id="KW-1133">Transmembrane helix</keyword>
<dbReference type="GO" id="GO:0005253">
    <property type="term" value="F:monoatomic anion channel activity"/>
    <property type="evidence" value="ECO:0007669"/>
    <property type="project" value="InterPro"/>
</dbReference>
<evidence type="ECO:0000313" key="4">
    <source>
        <dbReference type="Proteomes" id="UP001577381"/>
    </source>
</evidence>
<protein>
    <submittedName>
        <fullName evidence="3">Type I toxin-antitoxin system toxin TisB</fullName>
    </submittedName>
</protein>
<name>A0AA96M466_9ENTR</name>
<feature type="transmembrane region" description="Helical" evidence="1">
    <location>
        <begin position="6"/>
        <end position="25"/>
    </location>
</feature>
<dbReference type="AlphaFoldDB" id="A0AA96M466"/>
<dbReference type="Proteomes" id="UP001577381">
    <property type="component" value="Unassembled WGS sequence"/>
</dbReference>
<dbReference type="NCBIfam" id="TIGR04459">
    <property type="entry name" value="TisB_tox"/>
    <property type="match status" value="1"/>
</dbReference>
<dbReference type="Pfam" id="PF13939">
    <property type="entry name" value="TisB_toxin"/>
    <property type="match status" value="1"/>
</dbReference>
<sequence>MSGVEWAILFLQLMVAIMQLLDAYLKFGARRIQSQ</sequence>
<evidence type="ECO:0000313" key="3">
    <source>
        <dbReference type="EMBL" id="WNS39274.1"/>
    </source>
</evidence>
<keyword evidence="4" id="KW-1185">Reference proteome</keyword>
<dbReference type="GO" id="GO:0005886">
    <property type="term" value="C:plasma membrane"/>
    <property type="evidence" value="ECO:0007669"/>
    <property type="project" value="InterPro"/>
</dbReference>
<dbReference type="InterPro" id="IPR025211">
    <property type="entry name" value="TisB_toxin"/>
</dbReference>
<organism evidence="3">
    <name type="scientific">Enterobacter chuandaensis</name>
    <dbReference type="NCBI Taxonomy" id="2497875"/>
    <lineage>
        <taxon>Bacteria</taxon>
        <taxon>Pseudomonadati</taxon>
        <taxon>Pseudomonadota</taxon>
        <taxon>Gammaproteobacteria</taxon>
        <taxon>Enterobacterales</taxon>
        <taxon>Enterobacteriaceae</taxon>
        <taxon>Enterobacter</taxon>
        <taxon>Enterobacter cloacae complex</taxon>
    </lineage>
</organism>
<reference evidence="2 4" key="2">
    <citation type="submission" date="2024-09" db="EMBL/GenBank/DDBJ databases">
        <title>Molecular characterization of Carbapenemase-producing Enterobacter cloacae Complex from Infections in Argentina.</title>
        <authorList>
            <person name="De Mendieta J.M."/>
            <person name="Gomez S."/>
        </authorList>
    </citation>
    <scope>NUCLEOTIDE SEQUENCE [LARGE SCALE GENOMIC DNA]</scope>
    <source>
        <strain evidence="2 4">M23267</strain>
    </source>
</reference>
<reference evidence="3" key="1">
    <citation type="submission" date="2023-09" db="EMBL/GenBank/DDBJ databases">
        <title>Coexistence of blaNDM-1 and blaKPC-2 in Enterobacter chuandaensis.</title>
        <authorList>
            <person name="Chen R."/>
        </authorList>
    </citation>
    <scope>NUCLEOTIDE SEQUENCE</scope>
    <source>
        <strain evidence="3">FAHZZU5885</strain>
    </source>
</reference>
<dbReference type="GO" id="GO:0009432">
    <property type="term" value="P:SOS response"/>
    <property type="evidence" value="ECO:0007669"/>
    <property type="project" value="InterPro"/>
</dbReference>
<proteinExistence type="predicted"/>
<accession>A0AA96M466</accession>
<keyword evidence="1" id="KW-0472">Membrane</keyword>